<evidence type="ECO:0000256" key="1">
    <source>
        <dbReference type="SAM" id="MobiDB-lite"/>
    </source>
</evidence>
<gene>
    <name evidence="2" type="ORF">K443DRAFT_116366</name>
</gene>
<dbReference type="AlphaFoldDB" id="A0A0C9X248"/>
<feature type="non-terminal residue" evidence="2">
    <location>
        <position position="1"/>
    </location>
</feature>
<evidence type="ECO:0000313" key="2">
    <source>
        <dbReference type="EMBL" id="KIJ90612.1"/>
    </source>
</evidence>
<organism evidence="2 3">
    <name type="scientific">Laccaria amethystina LaAM-08-1</name>
    <dbReference type="NCBI Taxonomy" id="1095629"/>
    <lineage>
        <taxon>Eukaryota</taxon>
        <taxon>Fungi</taxon>
        <taxon>Dikarya</taxon>
        <taxon>Basidiomycota</taxon>
        <taxon>Agaricomycotina</taxon>
        <taxon>Agaricomycetes</taxon>
        <taxon>Agaricomycetidae</taxon>
        <taxon>Agaricales</taxon>
        <taxon>Agaricineae</taxon>
        <taxon>Hydnangiaceae</taxon>
        <taxon>Laccaria</taxon>
    </lineage>
</organism>
<proteinExistence type="predicted"/>
<evidence type="ECO:0000313" key="3">
    <source>
        <dbReference type="Proteomes" id="UP000054477"/>
    </source>
</evidence>
<name>A0A0C9X248_9AGAR</name>
<sequence>SAAPLPPLFRCRSQKHPSPFPPSSRLMSIVGKATQTTRTHGFVSLCVSRGRVKVGRTLDGSK</sequence>
<keyword evidence="3" id="KW-1185">Reference proteome</keyword>
<dbReference type="EMBL" id="KN839144">
    <property type="protein sequence ID" value="KIJ90612.1"/>
    <property type="molecule type" value="Genomic_DNA"/>
</dbReference>
<reference evidence="2 3" key="1">
    <citation type="submission" date="2014-04" db="EMBL/GenBank/DDBJ databases">
        <authorList>
            <consortium name="DOE Joint Genome Institute"/>
            <person name="Kuo A."/>
            <person name="Kohler A."/>
            <person name="Nagy L.G."/>
            <person name="Floudas D."/>
            <person name="Copeland A."/>
            <person name="Barry K.W."/>
            <person name="Cichocki N."/>
            <person name="Veneault-Fourrey C."/>
            <person name="LaButti K."/>
            <person name="Lindquist E.A."/>
            <person name="Lipzen A."/>
            <person name="Lundell T."/>
            <person name="Morin E."/>
            <person name="Murat C."/>
            <person name="Sun H."/>
            <person name="Tunlid A."/>
            <person name="Henrissat B."/>
            <person name="Grigoriev I.V."/>
            <person name="Hibbett D.S."/>
            <person name="Martin F."/>
            <person name="Nordberg H.P."/>
            <person name="Cantor M.N."/>
            <person name="Hua S.X."/>
        </authorList>
    </citation>
    <scope>NUCLEOTIDE SEQUENCE [LARGE SCALE GENOMIC DNA]</scope>
    <source>
        <strain evidence="2 3">LaAM-08-1</strain>
    </source>
</reference>
<reference evidence="3" key="2">
    <citation type="submission" date="2015-01" db="EMBL/GenBank/DDBJ databases">
        <title>Evolutionary Origins and Diversification of the Mycorrhizal Mutualists.</title>
        <authorList>
            <consortium name="DOE Joint Genome Institute"/>
            <consortium name="Mycorrhizal Genomics Consortium"/>
            <person name="Kohler A."/>
            <person name="Kuo A."/>
            <person name="Nagy L.G."/>
            <person name="Floudas D."/>
            <person name="Copeland A."/>
            <person name="Barry K.W."/>
            <person name="Cichocki N."/>
            <person name="Veneault-Fourrey C."/>
            <person name="LaButti K."/>
            <person name="Lindquist E.A."/>
            <person name="Lipzen A."/>
            <person name="Lundell T."/>
            <person name="Morin E."/>
            <person name="Murat C."/>
            <person name="Riley R."/>
            <person name="Ohm R."/>
            <person name="Sun H."/>
            <person name="Tunlid A."/>
            <person name="Henrissat B."/>
            <person name="Grigoriev I.V."/>
            <person name="Hibbett D.S."/>
            <person name="Martin F."/>
        </authorList>
    </citation>
    <scope>NUCLEOTIDE SEQUENCE [LARGE SCALE GENOMIC DNA]</scope>
    <source>
        <strain evidence="3">LaAM-08-1</strain>
    </source>
</reference>
<accession>A0A0C9X248</accession>
<dbReference type="Proteomes" id="UP000054477">
    <property type="component" value="Unassembled WGS sequence"/>
</dbReference>
<feature type="region of interest" description="Disordered" evidence="1">
    <location>
        <begin position="1"/>
        <end position="26"/>
    </location>
</feature>
<dbReference type="HOGENOM" id="CLU_2910331_0_0_1"/>
<protein>
    <submittedName>
        <fullName evidence="2">Unplaced genomic scaffold K443scaffold_609, whole genome shotgun sequence</fullName>
    </submittedName>
</protein>